<protein>
    <submittedName>
        <fullName evidence="1">Uncharacterized protein</fullName>
    </submittedName>
</protein>
<gene>
    <name evidence="1" type="ORF">MNBD_GAMMA21-1827</name>
</gene>
<reference evidence="1" key="1">
    <citation type="submission" date="2018-06" db="EMBL/GenBank/DDBJ databases">
        <authorList>
            <person name="Zhirakovskaya E."/>
        </authorList>
    </citation>
    <scope>NUCLEOTIDE SEQUENCE</scope>
</reference>
<evidence type="ECO:0000313" key="1">
    <source>
        <dbReference type="EMBL" id="VAW90749.1"/>
    </source>
</evidence>
<organism evidence="1">
    <name type="scientific">hydrothermal vent metagenome</name>
    <dbReference type="NCBI Taxonomy" id="652676"/>
    <lineage>
        <taxon>unclassified sequences</taxon>
        <taxon>metagenomes</taxon>
        <taxon>ecological metagenomes</taxon>
    </lineage>
</organism>
<sequence>MIENDSTLLYNLKSHRERHLATMLNYLRHHILRKSLWLMVLLGSLLTQTQNLYACELMGGDPQATCCCVEDMSKGCPMSIDGGAGCEIPDSGMRTGCCDVSTDISVGLADAALTDTHHYKQLLALDVPQPPLALIPIPDFTIPSSDVFDKFSVYEFALSERPLGTHTYLITSRFRI</sequence>
<dbReference type="EMBL" id="UOFR01000003">
    <property type="protein sequence ID" value="VAW90749.1"/>
    <property type="molecule type" value="Genomic_DNA"/>
</dbReference>
<accession>A0A3B0ZXU0</accession>
<proteinExistence type="predicted"/>
<dbReference type="AlphaFoldDB" id="A0A3B0ZXU0"/>
<name>A0A3B0ZXU0_9ZZZZ</name>